<dbReference type="AlphaFoldDB" id="A0A291RIB3"/>
<dbReference type="InterPro" id="IPR029032">
    <property type="entry name" value="AhpD-like"/>
</dbReference>
<dbReference type="GeneID" id="88358735"/>
<feature type="domain" description="Carboxymuconolactone decarboxylase-like" evidence="1">
    <location>
        <begin position="44"/>
        <end position="98"/>
    </location>
</feature>
<dbReference type="RefSeq" id="WP_098694486.1">
    <property type="nucleotide sequence ID" value="NZ_CP023778.1"/>
</dbReference>
<evidence type="ECO:0000259" key="1">
    <source>
        <dbReference type="Pfam" id="PF02627"/>
    </source>
</evidence>
<dbReference type="Gene3D" id="1.20.1290.10">
    <property type="entry name" value="AhpD-like"/>
    <property type="match status" value="1"/>
</dbReference>
<reference evidence="2 3" key="1">
    <citation type="submission" date="2017-10" db="EMBL/GenBank/DDBJ databases">
        <title>Comparative genomics between pathogenic Norcardia.</title>
        <authorList>
            <person name="Zeng L."/>
        </authorList>
    </citation>
    <scope>NUCLEOTIDE SEQUENCE [LARGE SCALE GENOMIC DNA]</scope>
    <source>
        <strain evidence="2 3">NC_YFY_NT001</strain>
    </source>
</reference>
<dbReference type="GO" id="GO:0051920">
    <property type="term" value="F:peroxiredoxin activity"/>
    <property type="evidence" value="ECO:0007669"/>
    <property type="project" value="InterPro"/>
</dbReference>
<dbReference type="PANTHER" id="PTHR34846:SF11">
    <property type="entry name" value="4-CARBOXYMUCONOLACTONE DECARBOXYLASE FAMILY PROTEIN (AFU_ORTHOLOGUE AFUA_6G11590)"/>
    <property type="match status" value="1"/>
</dbReference>
<sequence length="195" mass="21443">MARIPYVDTEALPDRAARELILERGNLNVYRILANARKVFTGWMIAGRQHLTSDTFSPRLRELVILRCAHLLDSPYELAQHTSLAPQVGIGEQELAALESGEYWETPGFTDTERVVLDVITEMFTAGDVSDTAFARLHAALGDEGTVEMIMLSSRYAGLALALTVLRVDIDPEARIVVPRADRTGGTSSASREDS</sequence>
<gene>
    <name evidence="2" type="ORF">CRH09_15175</name>
</gene>
<name>A0A291RIB3_9NOCA</name>
<evidence type="ECO:0000313" key="3">
    <source>
        <dbReference type="Proteomes" id="UP000221961"/>
    </source>
</evidence>
<dbReference type="InterPro" id="IPR003779">
    <property type="entry name" value="CMD-like"/>
</dbReference>
<evidence type="ECO:0000313" key="2">
    <source>
        <dbReference type="EMBL" id="ATL67341.1"/>
    </source>
</evidence>
<dbReference type="EMBL" id="CP023778">
    <property type="protein sequence ID" value="ATL67341.1"/>
    <property type="molecule type" value="Genomic_DNA"/>
</dbReference>
<dbReference type="PANTHER" id="PTHR34846">
    <property type="entry name" value="4-CARBOXYMUCONOLACTONE DECARBOXYLASE FAMILY PROTEIN (AFU_ORTHOLOGUE AFUA_6G11590)"/>
    <property type="match status" value="1"/>
</dbReference>
<dbReference type="Pfam" id="PF02627">
    <property type="entry name" value="CMD"/>
    <property type="match status" value="1"/>
</dbReference>
<proteinExistence type="predicted"/>
<dbReference type="KEGG" id="ntp:CRH09_15175"/>
<accession>A0A291RIB3</accession>
<dbReference type="Proteomes" id="UP000221961">
    <property type="component" value="Chromosome"/>
</dbReference>
<dbReference type="SUPFAM" id="SSF69118">
    <property type="entry name" value="AhpD-like"/>
    <property type="match status" value="1"/>
</dbReference>
<protein>
    <submittedName>
        <fullName evidence="2">4-carboxy muconolactone decarboxylase</fullName>
    </submittedName>
</protein>
<organism evidence="2 3">
    <name type="scientific">Nocardia terpenica</name>
    <dbReference type="NCBI Taxonomy" id="455432"/>
    <lineage>
        <taxon>Bacteria</taxon>
        <taxon>Bacillati</taxon>
        <taxon>Actinomycetota</taxon>
        <taxon>Actinomycetes</taxon>
        <taxon>Mycobacteriales</taxon>
        <taxon>Nocardiaceae</taxon>
        <taxon>Nocardia</taxon>
    </lineage>
</organism>